<organism evidence="3 4">
    <name type="scientific">Callorhinchus milii</name>
    <name type="common">Ghost shark</name>
    <dbReference type="NCBI Taxonomy" id="7868"/>
    <lineage>
        <taxon>Eukaryota</taxon>
        <taxon>Metazoa</taxon>
        <taxon>Chordata</taxon>
        <taxon>Craniata</taxon>
        <taxon>Vertebrata</taxon>
        <taxon>Chondrichthyes</taxon>
        <taxon>Holocephali</taxon>
        <taxon>Chimaeriformes</taxon>
        <taxon>Callorhinchidae</taxon>
        <taxon>Callorhinchus</taxon>
    </lineage>
</organism>
<dbReference type="Ensembl" id="ENSCMIT00000007131.1">
    <property type="protein sequence ID" value="ENSCMIP00000006912.1"/>
    <property type="gene ID" value="ENSCMIG00000003871.1"/>
</dbReference>
<reference evidence="3" key="4">
    <citation type="submission" date="2025-08" db="UniProtKB">
        <authorList>
            <consortium name="Ensembl"/>
        </authorList>
    </citation>
    <scope>IDENTIFICATION</scope>
</reference>
<dbReference type="InterPro" id="IPR036045">
    <property type="entry name" value="Sec1-like_sf"/>
</dbReference>
<dbReference type="GO" id="GO:0016192">
    <property type="term" value="P:vesicle-mediated transport"/>
    <property type="evidence" value="ECO:0007669"/>
    <property type="project" value="InterPro"/>
</dbReference>
<accession>A0A4W3GVB4</accession>
<evidence type="ECO:0000313" key="3">
    <source>
        <dbReference type="Ensembl" id="ENSCMIP00000006912.1"/>
    </source>
</evidence>
<dbReference type="Pfam" id="PF00995">
    <property type="entry name" value="Sec1"/>
    <property type="match status" value="1"/>
</dbReference>
<reference evidence="4" key="3">
    <citation type="journal article" date="2014" name="Nature">
        <title>Elephant shark genome provides unique insights into gnathostome evolution.</title>
        <authorList>
            <consortium name="International Elephant Shark Genome Sequencing Consortium"/>
            <person name="Venkatesh B."/>
            <person name="Lee A.P."/>
            <person name="Ravi V."/>
            <person name="Maurya A.K."/>
            <person name="Lian M.M."/>
            <person name="Swann J.B."/>
            <person name="Ohta Y."/>
            <person name="Flajnik M.F."/>
            <person name="Sutoh Y."/>
            <person name="Kasahara M."/>
            <person name="Hoon S."/>
            <person name="Gangu V."/>
            <person name="Roy S.W."/>
            <person name="Irimia M."/>
            <person name="Korzh V."/>
            <person name="Kondrychyn I."/>
            <person name="Lim Z.W."/>
            <person name="Tay B.H."/>
            <person name="Tohari S."/>
            <person name="Kong K.W."/>
            <person name="Ho S."/>
            <person name="Lorente-Galdos B."/>
            <person name="Quilez J."/>
            <person name="Marques-Bonet T."/>
            <person name="Raney B.J."/>
            <person name="Ingham P.W."/>
            <person name="Tay A."/>
            <person name="Hillier L.W."/>
            <person name="Minx P."/>
            <person name="Boehm T."/>
            <person name="Wilson R.K."/>
            <person name="Brenner S."/>
            <person name="Warren W.C."/>
        </authorList>
    </citation>
    <scope>NUCLEOTIDE SEQUENCE [LARGE SCALE GENOMIC DNA]</scope>
</reference>
<dbReference type="GO" id="GO:0015031">
    <property type="term" value="P:protein transport"/>
    <property type="evidence" value="ECO:0007669"/>
    <property type="project" value="UniProtKB-KW"/>
</dbReference>
<protein>
    <submittedName>
        <fullName evidence="3">Uncharacterized protein</fullName>
    </submittedName>
</protein>
<keyword evidence="2" id="KW-0653">Protein transport</keyword>
<comment type="similarity">
    <text evidence="1">Belongs to the STXBP/unc-18/SEC1 family.</text>
</comment>
<reference evidence="3" key="5">
    <citation type="submission" date="2025-09" db="UniProtKB">
        <authorList>
            <consortium name="Ensembl"/>
        </authorList>
    </citation>
    <scope>IDENTIFICATION</scope>
</reference>
<evidence type="ECO:0000256" key="1">
    <source>
        <dbReference type="ARBA" id="ARBA00009884"/>
    </source>
</evidence>
<dbReference type="GeneTree" id="ENSGT00940000160045"/>
<reference evidence="4" key="2">
    <citation type="journal article" date="2007" name="PLoS Biol.">
        <title>Survey sequencing and comparative analysis of the elephant shark (Callorhinchus milii) genome.</title>
        <authorList>
            <person name="Venkatesh B."/>
            <person name="Kirkness E.F."/>
            <person name="Loh Y.H."/>
            <person name="Halpern A.L."/>
            <person name="Lee A.P."/>
            <person name="Johnson J."/>
            <person name="Dandona N."/>
            <person name="Viswanathan L.D."/>
            <person name="Tay A."/>
            <person name="Venter J.C."/>
            <person name="Strausberg R.L."/>
            <person name="Brenner S."/>
        </authorList>
    </citation>
    <scope>NUCLEOTIDE SEQUENCE [LARGE SCALE GENOMIC DNA]</scope>
</reference>
<dbReference type="InterPro" id="IPR001619">
    <property type="entry name" value="Sec1-like"/>
</dbReference>
<evidence type="ECO:0000256" key="2">
    <source>
        <dbReference type="ARBA" id="ARBA00022927"/>
    </source>
</evidence>
<evidence type="ECO:0000313" key="4">
    <source>
        <dbReference type="Proteomes" id="UP000314986"/>
    </source>
</evidence>
<name>A0A4W3GVB4_CALMI</name>
<proteinExistence type="inferred from homology"/>
<dbReference type="Proteomes" id="UP000314986">
    <property type="component" value="Unassembled WGS sequence"/>
</dbReference>
<dbReference type="InParanoid" id="A0A4W3GVB4"/>
<reference evidence="4" key="1">
    <citation type="journal article" date="2006" name="Science">
        <title>Ancient noncoding elements conserved in the human genome.</title>
        <authorList>
            <person name="Venkatesh B."/>
            <person name="Kirkness E.F."/>
            <person name="Loh Y.H."/>
            <person name="Halpern A.L."/>
            <person name="Lee A.P."/>
            <person name="Johnson J."/>
            <person name="Dandona N."/>
            <person name="Viswanathan L.D."/>
            <person name="Tay A."/>
            <person name="Venter J.C."/>
            <person name="Strausberg R.L."/>
            <person name="Brenner S."/>
        </authorList>
    </citation>
    <scope>NUCLEOTIDE SEQUENCE [LARGE SCALE GENOMIC DNA]</scope>
</reference>
<keyword evidence="2" id="KW-0813">Transport</keyword>
<dbReference type="STRING" id="7868.ENSCMIP00000006912"/>
<dbReference type="SUPFAM" id="SSF56815">
    <property type="entry name" value="Sec1/munc18-like (SM) proteins"/>
    <property type="match status" value="1"/>
</dbReference>
<dbReference type="AlphaFoldDB" id="A0A4W3GVB4"/>
<dbReference type="Gene3D" id="3.40.50.1910">
    <property type="match status" value="1"/>
</dbReference>
<keyword evidence="4" id="KW-1185">Reference proteome</keyword>
<sequence length="197" mass="22366">MEVQWGSGGWGRERVSPHIIQSARPEDHCRESVSVVTSFGTRLRSKCRRNSTRLIFYQEATEEKLDKKHWPFVSDPAPTAPTQPVVSVRFQWHKNKTEAEYRTGPRLIIFIIGGVSMSEMRCAYEVTKQTDNKWEVLIGESRNLSVGATDVGGRWRWGGGGVVGWRELNCLWGRRCAQLAHKTHTVTTLDGISREAL</sequence>
<dbReference type="InterPro" id="IPR027482">
    <property type="entry name" value="Sec1-like_dom2"/>
</dbReference>